<dbReference type="Pfam" id="PF13458">
    <property type="entry name" value="Peripla_BP_6"/>
    <property type="match status" value="1"/>
</dbReference>
<accession>A0A919CNV8</accession>
<evidence type="ECO:0000259" key="4">
    <source>
        <dbReference type="Pfam" id="PF13458"/>
    </source>
</evidence>
<dbReference type="InterPro" id="IPR051010">
    <property type="entry name" value="BCAA_transport"/>
</dbReference>
<dbReference type="EMBL" id="BMZS01000003">
    <property type="protein sequence ID" value="GHD47075.1"/>
    <property type="molecule type" value="Genomic_DNA"/>
</dbReference>
<evidence type="ECO:0000256" key="1">
    <source>
        <dbReference type="ARBA" id="ARBA00010062"/>
    </source>
</evidence>
<dbReference type="Gene3D" id="3.40.50.2300">
    <property type="match status" value="2"/>
</dbReference>
<organism evidence="5 6">
    <name type="scientific">Thalassobaculum fulvum</name>
    <dbReference type="NCBI Taxonomy" id="1633335"/>
    <lineage>
        <taxon>Bacteria</taxon>
        <taxon>Pseudomonadati</taxon>
        <taxon>Pseudomonadota</taxon>
        <taxon>Alphaproteobacteria</taxon>
        <taxon>Rhodospirillales</taxon>
        <taxon>Thalassobaculaceae</taxon>
        <taxon>Thalassobaculum</taxon>
    </lineage>
</organism>
<dbReference type="CDD" id="cd06330">
    <property type="entry name" value="PBP1_As_SBP-like"/>
    <property type="match status" value="1"/>
</dbReference>
<proteinExistence type="inferred from homology"/>
<comment type="similarity">
    <text evidence="1">Belongs to the leucine-binding protein family.</text>
</comment>
<dbReference type="GO" id="GO:0006865">
    <property type="term" value="P:amino acid transport"/>
    <property type="evidence" value="ECO:0007669"/>
    <property type="project" value="UniProtKB-KW"/>
</dbReference>
<dbReference type="Proteomes" id="UP000630353">
    <property type="component" value="Unassembled WGS sequence"/>
</dbReference>
<name>A0A919CNV8_9PROT</name>
<protein>
    <recommendedName>
        <fullName evidence="4">Leucine-binding protein domain-containing protein</fullName>
    </recommendedName>
</protein>
<evidence type="ECO:0000256" key="3">
    <source>
        <dbReference type="ARBA" id="ARBA00022970"/>
    </source>
</evidence>
<dbReference type="InterPro" id="IPR028081">
    <property type="entry name" value="Leu-bd"/>
</dbReference>
<dbReference type="SUPFAM" id="SSF53822">
    <property type="entry name" value="Periplasmic binding protein-like I"/>
    <property type="match status" value="1"/>
</dbReference>
<reference evidence="5" key="2">
    <citation type="submission" date="2020-09" db="EMBL/GenBank/DDBJ databases">
        <authorList>
            <person name="Sun Q."/>
            <person name="Kim S."/>
        </authorList>
    </citation>
    <scope>NUCLEOTIDE SEQUENCE</scope>
    <source>
        <strain evidence="5">KCTC 42651</strain>
    </source>
</reference>
<keyword evidence="2" id="KW-0732">Signal</keyword>
<dbReference type="PANTHER" id="PTHR30483">
    <property type="entry name" value="LEUCINE-SPECIFIC-BINDING PROTEIN"/>
    <property type="match status" value="1"/>
</dbReference>
<evidence type="ECO:0000256" key="2">
    <source>
        <dbReference type="ARBA" id="ARBA00022729"/>
    </source>
</evidence>
<comment type="caution">
    <text evidence="5">The sequence shown here is derived from an EMBL/GenBank/DDBJ whole genome shotgun (WGS) entry which is preliminary data.</text>
</comment>
<evidence type="ECO:0000313" key="5">
    <source>
        <dbReference type="EMBL" id="GHD47075.1"/>
    </source>
</evidence>
<reference evidence="5" key="1">
    <citation type="journal article" date="2014" name="Int. J. Syst. Evol. Microbiol.">
        <title>Complete genome sequence of Corynebacterium casei LMG S-19264T (=DSM 44701T), isolated from a smear-ripened cheese.</title>
        <authorList>
            <consortium name="US DOE Joint Genome Institute (JGI-PGF)"/>
            <person name="Walter F."/>
            <person name="Albersmeier A."/>
            <person name="Kalinowski J."/>
            <person name="Ruckert C."/>
        </authorList>
    </citation>
    <scope>NUCLEOTIDE SEQUENCE</scope>
    <source>
        <strain evidence="5">KCTC 42651</strain>
    </source>
</reference>
<sequence length="404" mass="43503">MSIAVPAFLSGPAAGPFGVPARNGAEMVIDAINAGKLPAPYDSKGFAGATVNVEFVDESGGNTKQVAEYRNLIQKRNVDAVIGYISSGSCAALAPVVEELKTLTVFAVCGTPRVFEDGERQYIFRTMSHATADNVAAAHYIKDMFPAVKSYTGINQNYAWGQDSWRDFELSMKVLMPDAAQSDKVQFPKIFAGQYGSEISALSLDAAELVHSSFWDGDLEGFIFQATPRGLFKQKKVILTVGGTAAYRLGKKMPDGVILGARGPYGILVRDRKTALNEWFIKTYFDRYGTYPSGPAYQYAQAVLATKIAYDKAAAAAGGFPTQDQVIASFKGMEFESFSTTVKLALAGGHQAITENVYGITKWNADDAEPGVTDVKFYPAECVMPPDGVNSVDWITKGMPGAKC</sequence>
<dbReference type="InterPro" id="IPR028082">
    <property type="entry name" value="Peripla_BP_I"/>
</dbReference>
<gene>
    <name evidence="5" type="ORF">GCM10017083_16970</name>
</gene>
<keyword evidence="6" id="KW-1185">Reference proteome</keyword>
<keyword evidence="3" id="KW-0029">Amino-acid transport</keyword>
<dbReference type="AlphaFoldDB" id="A0A919CNV8"/>
<evidence type="ECO:0000313" key="6">
    <source>
        <dbReference type="Proteomes" id="UP000630353"/>
    </source>
</evidence>
<keyword evidence="3" id="KW-0813">Transport</keyword>
<dbReference type="PANTHER" id="PTHR30483:SF37">
    <property type="entry name" value="ABC TRANSPORTER SUBSTRATE-BINDING PROTEIN"/>
    <property type="match status" value="1"/>
</dbReference>
<feature type="domain" description="Leucine-binding protein" evidence="4">
    <location>
        <begin position="3"/>
        <end position="364"/>
    </location>
</feature>